<gene>
    <name evidence="4" type="ORF">H9S92_09110</name>
</gene>
<keyword evidence="5" id="KW-1185">Reference proteome</keyword>
<evidence type="ECO:0000256" key="1">
    <source>
        <dbReference type="ARBA" id="ARBA00022729"/>
    </source>
</evidence>
<keyword evidence="1 2" id="KW-0732">Signal</keyword>
<comment type="caution">
    <text evidence="4">The sequence shown here is derived from an EMBL/GenBank/DDBJ whole genome shotgun (WGS) entry which is preliminary data.</text>
</comment>
<name>A0A923PHS4_9BACT</name>
<dbReference type="SUPFAM" id="SSF56925">
    <property type="entry name" value="OMPA-like"/>
    <property type="match status" value="1"/>
</dbReference>
<dbReference type="Pfam" id="PF13505">
    <property type="entry name" value="OMP_b-brl"/>
    <property type="match status" value="1"/>
</dbReference>
<evidence type="ECO:0000313" key="5">
    <source>
        <dbReference type="Proteomes" id="UP000650081"/>
    </source>
</evidence>
<dbReference type="InterPro" id="IPR011250">
    <property type="entry name" value="OMP/PagP_B-barrel"/>
</dbReference>
<organism evidence="4 5">
    <name type="scientific">Neolewinella lacunae</name>
    <dbReference type="NCBI Taxonomy" id="1517758"/>
    <lineage>
        <taxon>Bacteria</taxon>
        <taxon>Pseudomonadati</taxon>
        <taxon>Bacteroidota</taxon>
        <taxon>Saprospiria</taxon>
        <taxon>Saprospirales</taxon>
        <taxon>Lewinellaceae</taxon>
        <taxon>Neolewinella</taxon>
    </lineage>
</organism>
<dbReference type="AlphaFoldDB" id="A0A923PHS4"/>
<feature type="signal peptide" evidence="2">
    <location>
        <begin position="1"/>
        <end position="23"/>
    </location>
</feature>
<dbReference type="Gene3D" id="2.40.160.20">
    <property type="match status" value="1"/>
</dbReference>
<dbReference type="RefSeq" id="WP_187466401.1">
    <property type="nucleotide sequence ID" value="NZ_JACSIT010000096.1"/>
</dbReference>
<proteinExistence type="predicted"/>
<feature type="domain" description="Outer membrane protein beta-barrel" evidence="3">
    <location>
        <begin position="6"/>
        <end position="193"/>
    </location>
</feature>
<accession>A0A923PHS4</accession>
<protein>
    <submittedName>
        <fullName evidence="4">Porin family protein</fullName>
    </submittedName>
</protein>
<dbReference type="Proteomes" id="UP000650081">
    <property type="component" value="Unassembled WGS sequence"/>
</dbReference>
<sequence length="206" mass="23156">MVQKTLILLLLALPSLVAGQTFQASVIGGFNFSQIDGDDLFGFHKPGVNAGIRVVAVLGDRWRVGPEILYSQQGAKRQDNSLNISPYDAFRLNTLEVPLMAYYKDWRLVAEAGFSYQRLFSYEVDDSFGQDITPVTELQDNLVAFKAGVTYLLNPNWGINMQWSKHLLDIDVEDQINTSFKGRSVSLRLVYTFGQGEALPKRTKEE</sequence>
<evidence type="ECO:0000256" key="2">
    <source>
        <dbReference type="SAM" id="SignalP"/>
    </source>
</evidence>
<dbReference type="InterPro" id="IPR027385">
    <property type="entry name" value="Beta-barrel_OMP"/>
</dbReference>
<evidence type="ECO:0000259" key="3">
    <source>
        <dbReference type="Pfam" id="PF13505"/>
    </source>
</evidence>
<dbReference type="EMBL" id="JACSIT010000096">
    <property type="protein sequence ID" value="MBC6994320.1"/>
    <property type="molecule type" value="Genomic_DNA"/>
</dbReference>
<feature type="chain" id="PRO_5036782045" evidence="2">
    <location>
        <begin position="24"/>
        <end position="206"/>
    </location>
</feature>
<evidence type="ECO:0000313" key="4">
    <source>
        <dbReference type="EMBL" id="MBC6994320.1"/>
    </source>
</evidence>
<reference evidence="4" key="1">
    <citation type="submission" date="2020-08" db="EMBL/GenBank/DDBJ databases">
        <title>Lewinella bacteria from marine environments.</title>
        <authorList>
            <person name="Zhong Y."/>
        </authorList>
    </citation>
    <scope>NUCLEOTIDE SEQUENCE</scope>
    <source>
        <strain evidence="4">KCTC 42187</strain>
    </source>
</reference>